<dbReference type="InterPro" id="IPR036910">
    <property type="entry name" value="HMG_box_dom_sf"/>
</dbReference>
<reference evidence="3" key="1">
    <citation type="submission" date="2017-02" db="EMBL/GenBank/DDBJ databases">
        <authorList>
            <person name="Tafer H."/>
            <person name="Lopandic K."/>
        </authorList>
    </citation>
    <scope>NUCLEOTIDE SEQUENCE [LARGE SCALE GENOMIC DNA]</scope>
    <source>
        <strain evidence="3">CBS 366.77</strain>
    </source>
</reference>
<sequence length="336" mass="38031">MPLNLAYRGGALLRTVRPNVLCRSARVAAIHTPAKRVSLATTGRLSKLPVGVAYPSSVLRVLTKSYATAGESEGSSEKSTGKRKASKTSKGGKKKKKSASSASKKPKKPKRKGLTPRQKSLKAAKERRDMISRLKETALQPPKKRTVVGPSLILREIFTRSKEDPNRTKPLTFMEAQEIARTYSEEEREKFRRLAKENKAANDEDYRNFINSHSPREIKDANVARRALSRITKKKVLPLRDDRLVKKAVAAQNFLYNDLLAAGELEGLRPQETIARVSQRFRELTDAEREKYLELQARDRERFEREYLEVYGQTPAPTRSKRLPKSQETESKVDTS</sequence>
<proteinExistence type="predicted"/>
<name>A0A3A2ZI43_9EURO</name>
<keyword evidence="3" id="KW-1185">Reference proteome</keyword>
<feature type="compositionally biased region" description="Basic residues" evidence="1">
    <location>
        <begin position="81"/>
        <end position="122"/>
    </location>
</feature>
<feature type="region of interest" description="Disordered" evidence="1">
    <location>
        <begin position="310"/>
        <end position="336"/>
    </location>
</feature>
<organism evidence="2 3">
    <name type="scientific">Aspergillus sclerotialis</name>
    <dbReference type="NCBI Taxonomy" id="2070753"/>
    <lineage>
        <taxon>Eukaryota</taxon>
        <taxon>Fungi</taxon>
        <taxon>Dikarya</taxon>
        <taxon>Ascomycota</taxon>
        <taxon>Pezizomycotina</taxon>
        <taxon>Eurotiomycetes</taxon>
        <taxon>Eurotiomycetidae</taxon>
        <taxon>Eurotiales</taxon>
        <taxon>Aspergillaceae</taxon>
        <taxon>Aspergillus</taxon>
        <taxon>Aspergillus subgen. Polypaecilum</taxon>
    </lineage>
</organism>
<dbReference type="Proteomes" id="UP000266188">
    <property type="component" value="Unassembled WGS sequence"/>
</dbReference>
<evidence type="ECO:0000313" key="3">
    <source>
        <dbReference type="Proteomes" id="UP000266188"/>
    </source>
</evidence>
<feature type="region of interest" description="Disordered" evidence="1">
    <location>
        <begin position="68"/>
        <end position="127"/>
    </location>
</feature>
<protein>
    <submittedName>
        <fullName evidence="2">HMG box protein</fullName>
    </submittedName>
</protein>
<dbReference type="CDD" id="cd00084">
    <property type="entry name" value="HMG-box_SF"/>
    <property type="match status" value="1"/>
</dbReference>
<evidence type="ECO:0000313" key="2">
    <source>
        <dbReference type="EMBL" id="RJE22772.1"/>
    </source>
</evidence>
<evidence type="ECO:0000256" key="1">
    <source>
        <dbReference type="SAM" id="MobiDB-lite"/>
    </source>
</evidence>
<dbReference type="EMBL" id="MVGC01000151">
    <property type="protein sequence ID" value="RJE22772.1"/>
    <property type="molecule type" value="Genomic_DNA"/>
</dbReference>
<feature type="compositionally biased region" description="Basic and acidic residues" evidence="1">
    <location>
        <begin position="325"/>
        <end position="336"/>
    </location>
</feature>
<gene>
    <name evidence="2" type="ORF">PHISCL_04875</name>
</gene>
<dbReference type="OrthoDB" id="1919336at2759"/>
<accession>A0A3A2ZI43</accession>
<dbReference type="Gene3D" id="1.10.30.10">
    <property type="entry name" value="High mobility group box domain"/>
    <property type="match status" value="1"/>
</dbReference>
<comment type="caution">
    <text evidence="2">The sequence shown here is derived from an EMBL/GenBank/DDBJ whole genome shotgun (WGS) entry which is preliminary data.</text>
</comment>
<dbReference type="SUPFAM" id="SSF47095">
    <property type="entry name" value="HMG-box"/>
    <property type="match status" value="2"/>
</dbReference>
<dbReference type="AlphaFoldDB" id="A0A3A2ZI43"/>